<accession>A0AB40BYT0</accession>
<proteinExistence type="predicted"/>
<sequence>MSQTLLLLPPFEAQSSTDEEDYIDIDITSSSTTTTFISFSLSPPHSKDFQFHFSSSSSSSSPKNPLLSTSPADELFYKGKLLPLHLPPRLHMVQTLLETNNSTPSFHSCNNISPSTSFHASGELNPKDFSFDSCSVSLVQSSQKKSWSKKLKRMKHSSLSYLKSLFSKSKCSDDSTAAAAAAAASSSQDVCIHRRSFSSAIKWHNPTKFSPSTSSLSSSSIFFFSSASSSSVATPMLKRSSSVNSEVEISIQGAIAYCKKSQQFVSARKDFYR</sequence>
<dbReference type="PANTHER" id="PTHR33312:SF21">
    <property type="entry name" value="MEMBRANE-ASSOCIATED KINASE REGULATOR 3-RELATED"/>
    <property type="match status" value="1"/>
</dbReference>
<dbReference type="PANTHER" id="PTHR33312">
    <property type="entry name" value="MEMBRANE-ASSOCIATED KINASE REGULATOR 4-RELATED"/>
    <property type="match status" value="1"/>
</dbReference>
<dbReference type="InterPro" id="IPR039620">
    <property type="entry name" value="BKI1/MAKR1/3/4"/>
</dbReference>
<dbReference type="GO" id="GO:0016301">
    <property type="term" value="F:kinase activity"/>
    <property type="evidence" value="ECO:0007669"/>
    <property type="project" value="UniProtKB-KW"/>
</dbReference>
<evidence type="ECO:0000313" key="2">
    <source>
        <dbReference type="RefSeq" id="XP_039132595.1"/>
    </source>
</evidence>
<organism evidence="1 2">
    <name type="scientific">Dioscorea cayennensis subsp. rotundata</name>
    <name type="common">White Guinea yam</name>
    <name type="synonym">Dioscorea rotundata</name>
    <dbReference type="NCBI Taxonomy" id="55577"/>
    <lineage>
        <taxon>Eukaryota</taxon>
        <taxon>Viridiplantae</taxon>
        <taxon>Streptophyta</taxon>
        <taxon>Embryophyta</taxon>
        <taxon>Tracheophyta</taxon>
        <taxon>Spermatophyta</taxon>
        <taxon>Magnoliopsida</taxon>
        <taxon>Liliopsida</taxon>
        <taxon>Dioscoreales</taxon>
        <taxon>Dioscoreaceae</taxon>
        <taxon>Dioscorea</taxon>
    </lineage>
</organism>
<dbReference type="GO" id="GO:0019210">
    <property type="term" value="F:kinase inhibitor activity"/>
    <property type="evidence" value="ECO:0007669"/>
    <property type="project" value="InterPro"/>
</dbReference>
<keyword evidence="2" id="KW-0808">Transferase</keyword>
<dbReference type="Proteomes" id="UP001515500">
    <property type="component" value="Chromosome 9"/>
</dbReference>
<reference evidence="2" key="1">
    <citation type="submission" date="2025-08" db="UniProtKB">
        <authorList>
            <consortium name="RefSeq"/>
        </authorList>
    </citation>
    <scope>IDENTIFICATION</scope>
</reference>
<evidence type="ECO:0000313" key="1">
    <source>
        <dbReference type="Proteomes" id="UP001515500"/>
    </source>
</evidence>
<dbReference type="AlphaFoldDB" id="A0AB40BYT0"/>
<protein>
    <submittedName>
        <fullName evidence="2">Probable membrane-associated kinase regulator 4</fullName>
    </submittedName>
</protein>
<keyword evidence="1" id="KW-1185">Reference proteome</keyword>
<name>A0AB40BYT0_DIOCR</name>
<dbReference type="RefSeq" id="XP_039132595.1">
    <property type="nucleotide sequence ID" value="XM_039276661.1"/>
</dbReference>
<keyword evidence="2" id="KW-0418">Kinase</keyword>
<dbReference type="GO" id="GO:0005886">
    <property type="term" value="C:plasma membrane"/>
    <property type="evidence" value="ECO:0007669"/>
    <property type="project" value="InterPro"/>
</dbReference>
<dbReference type="GeneID" id="120269325"/>
<gene>
    <name evidence="2" type="primary">LOC120269325</name>
</gene>